<name>A0A0B5E101_9RHOB</name>
<dbReference type="Proteomes" id="UP000031521">
    <property type="component" value="Chromosome"/>
</dbReference>
<evidence type="ECO:0000313" key="5">
    <source>
        <dbReference type="Proteomes" id="UP000031521"/>
    </source>
</evidence>
<dbReference type="STRING" id="1208324.P73_4249"/>
<gene>
    <name evidence="4" type="ORF">P73_4249</name>
</gene>
<evidence type="ECO:0000313" key="4">
    <source>
        <dbReference type="EMBL" id="AJE48964.1"/>
    </source>
</evidence>
<protein>
    <recommendedName>
        <fullName evidence="3">Zinc finger/thioredoxin putative domain-containing protein</fullName>
    </recommendedName>
</protein>
<feature type="transmembrane region" description="Helical" evidence="2">
    <location>
        <begin position="267"/>
        <end position="288"/>
    </location>
</feature>
<feature type="compositionally biased region" description="Low complexity" evidence="1">
    <location>
        <begin position="87"/>
        <end position="113"/>
    </location>
</feature>
<reference evidence="4 5" key="1">
    <citation type="journal article" date="2014" name="Int. J. Syst. Evol. Microbiol.">
        <title>Celeribacter indicus sp. nov., a polycyclic aromatic hydrocarbon-degrading bacterium from deep-sea sediment and reclassification of Huaishuia halophila as Celeribacter halophilus comb. nov.</title>
        <authorList>
            <person name="Lai Q."/>
            <person name="Cao J."/>
            <person name="Yuan J."/>
            <person name="Li F."/>
            <person name="Shao Z."/>
        </authorList>
    </citation>
    <scope>NUCLEOTIDE SEQUENCE [LARGE SCALE GENOMIC DNA]</scope>
    <source>
        <strain evidence="4">P73</strain>
    </source>
</reference>
<dbReference type="EMBL" id="CP004393">
    <property type="protein sequence ID" value="AJE48964.1"/>
    <property type="molecule type" value="Genomic_DNA"/>
</dbReference>
<evidence type="ECO:0000259" key="3">
    <source>
        <dbReference type="Pfam" id="PF13717"/>
    </source>
</evidence>
<dbReference type="KEGG" id="cid:P73_4249"/>
<dbReference type="AlphaFoldDB" id="A0A0B5E101"/>
<accession>A0A0B5E101</accession>
<dbReference type="NCBIfam" id="TIGR02098">
    <property type="entry name" value="MJ0042_CXXC"/>
    <property type="match status" value="1"/>
</dbReference>
<dbReference type="Pfam" id="PF13717">
    <property type="entry name" value="Zn_ribbon_4"/>
    <property type="match status" value="1"/>
</dbReference>
<organism evidence="4 5">
    <name type="scientific">Celeribacter indicus</name>
    <dbReference type="NCBI Taxonomy" id="1208324"/>
    <lineage>
        <taxon>Bacteria</taxon>
        <taxon>Pseudomonadati</taxon>
        <taxon>Pseudomonadota</taxon>
        <taxon>Alphaproteobacteria</taxon>
        <taxon>Rhodobacterales</taxon>
        <taxon>Roseobacteraceae</taxon>
        <taxon>Celeribacter</taxon>
    </lineage>
</organism>
<feature type="region of interest" description="Disordered" evidence="1">
    <location>
        <begin position="57"/>
        <end position="136"/>
    </location>
</feature>
<feature type="region of interest" description="Disordered" evidence="1">
    <location>
        <begin position="236"/>
        <end position="257"/>
    </location>
</feature>
<dbReference type="OrthoDB" id="7159357at2"/>
<evidence type="ECO:0000256" key="1">
    <source>
        <dbReference type="SAM" id="MobiDB-lite"/>
    </source>
</evidence>
<keyword evidence="5" id="KW-1185">Reference proteome</keyword>
<feature type="region of interest" description="Disordered" evidence="1">
    <location>
        <begin position="167"/>
        <end position="195"/>
    </location>
</feature>
<keyword evidence="2" id="KW-0812">Transmembrane</keyword>
<evidence type="ECO:0000256" key="2">
    <source>
        <dbReference type="SAM" id="Phobius"/>
    </source>
</evidence>
<feature type="compositionally biased region" description="Acidic residues" evidence="1">
    <location>
        <begin position="114"/>
        <end position="136"/>
    </location>
</feature>
<feature type="domain" description="Zinc finger/thioredoxin putative" evidence="3">
    <location>
        <begin position="1"/>
        <end position="36"/>
    </location>
</feature>
<dbReference type="InterPro" id="IPR011723">
    <property type="entry name" value="Znf/thioredoxin_put"/>
</dbReference>
<keyword evidence="2" id="KW-1133">Transmembrane helix</keyword>
<dbReference type="HOGENOM" id="CLU_058820_0_0_5"/>
<keyword evidence="2" id="KW-0472">Membrane</keyword>
<proteinExistence type="predicted"/>
<dbReference type="RefSeq" id="WP_052453497.1">
    <property type="nucleotide sequence ID" value="NZ_CP004393.1"/>
</dbReference>
<sequence>MRLICPNCGAQYEVDARVIPDAGRDVQCSNCGHTWFQNPPHLDADLADELGYDAPTGAEAEDETEDAQVPVPPVHAFDTSESDELPASEQSPSASAATAAPAGQDPADDAGAAEPEDVPAGDEDAMPGLSEVEDEPEIAAAEGPLPAPRGSGIKESVRDILRAEVEFDQEMRRGAPDTLESQPELGLDEPAQDPARQSLRDRMARLRGLESAASAAAGTGAATAKRRDLLPDIEEINSTLSPASDRDEDGTVPDAETRRARAERSGFRTAFSVLVLVSVLLVALYVLAPMIAGRVPALASAMEGYISGANAFRTWLDGIMENAGARLNALLNQLNGA</sequence>